<accession>A0A0B2AIH9</accession>
<keyword evidence="2" id="KW-1185">Reference proteome</keyword>
<dbReference type="PANTHER" id="PTHR10151">
    <property type="entry name" value="ECTONUCLEOTIDE PYROPHOSPHATASE/PHOSPHODIESTERASE"/>
    <property type="match status" value="1"/>
</dbReference>
<evidence type="ECO:0000313" key="2">
    <source>
        <dbReference type="Proteomes" id="UP000030982"/>
    </source>
</evidence>
<organism evidence="1 2">
    <name type="scientific">Sinomonas humi</name>
    <dbReference type="NCBI Taxonomy" id="1338436"/>
    <lineage>
        <taxon>Bacteria</taxon>
        <taxon>Bacillati</taxon>
        <taxon>Actinomycetota</taxon>
        <taxon>Actinomycetes</taxon>
        <taxon>Micrococcales</taxon>
        <taxon>Micrococcaceae</taxon>
        <taxon>Sinomonas</taxon>
    </lineage>
</organism>
<dbReference type="Gene3D" id="3.40.720.10">
    <property type="entry name" value="Alkaline Phosphatase, subunit A"/>
    <property type="match status" value="1"/>
</dbReference>
<dbReference type="InterPro" id="IPR002591">
    <property type="entry name" value="Phosphodiest/P_Trfase"/>
</dbReference>
<dbReference type="GO" id="GO:0016787">
    <property type="term" value="F:hydrolase activity"/>
    <property type="evidence" value="ECO:0007669"/>
    <property type="project" value="UniProtKB-ARBA"/>
</dbReference>
<dbReference type="PANTHER" id="PTHR10151:SF120">
    <property type="entry name" value="BIS(5'-ADENOSYL)-TRIPHOSPHATASE"/>
    <property type="match status" value="1"/>
</dbReference>
<reference evidence="1 2" key="1">
    <citation type="submission" date="2014-09" db="EMBL/GenBank/DDBJ databases">
        <title>Genome sequence of Sinomonas sp. MUSC 117.</title>
        <authorList>
            <person name="Lee L.-H."/>
        </authorList>
    </citation>
    <scope>NUCLEOTIDE SEQUENCE [LARGE SCALE GENOMIC DNA]</scope>
    <source>
        <strain evidence="1 2">MUSC 117</strain>
    </source>
</reference>
<dbReference type="EMBL" id="JTDL01000104">
    <property type="protein sequence ID" value="KHL03083.1"/>
    <property type="molecule type" value="Genomic_DNA"/>
</dbReference>
<name>A0A0B2AIH9_9MICC</name>
<dbReference type="AlphaFoldDB" id="A0A0B2AIH9"/>
<evidence type="ECO:0000313" key="1">
    <source>
        <dbReference type="EMBL" id="KHL03083.1"/>
    </source>
</evidence>
<dbReference type="Proteomes" id="UP000030982">
    <property type="component" value="Unassembled WGS sequence"/>
</dbReference>
<dbReference type="Pfam" id="PF01663">
    <property type="entry name" value="Phosphodiest"/>
    <property type="match status" value="1"/>
</dbReference>
<comment type="caution">
    <text evidence="1">The sequence shown here is derived from an EMBL/GenBank/DDBJ whole genome shotgun (WGS) entry which is preliminary data.</text>
</comment>
<gene>
    <name evidence="1" type="ORF">LK10_09855</name>
</gene>
<proteinExistence type="predicted"/>
<dbReference type="InterPro" id="IPR017850">
    <property type="entry name" value="Alkaline_phosphatase_core_sf"/>
</dbReference>
<dbReference type="SUPFAM" id="SSF53649">
    <property type="entry name" value="Alkaline phosphatase-like"/>
    <property type="match status" value="1"/>
</dbReference>
<protein>
    <submittedName>
        <fullName evidence="1">Phosphodiesterase</fullName>
    </submittedName>
</protein>
<dbReference type="RefSeq" id="WP_043122978.1">
    <property type="nucleotide sequence ID" value="NZ_JTDL01000104.1"/>
</dbReference>
<sequence length="405" mass="43343">MTGAPVPAALETLPAAPDYGRRSIADVLPSCAAALGADGFENRLGLPGAPRVCVVMVDGLGRSLLTQRAAHTPFLRGKLQAGQGNIPTTLDAAFPSTTAASLASFGTGLPPGQHGMVGYDVLAPHLGRVVNQLNGWDPAVDPDRWQPFPTVFERLDPGIPVATVSLPQFEGSPMTRAALRGGRFIGAETLHARTTAAAAALAASPRMLLYFYLNELDKAGHVAGCGSRAWEEALEEVDASIRRLDAQLSANTLVLVTGDHGMVDVAEDHRVDFGAEPELVEGIRFTAGEPRMVHLHLEDPADDGALRRVLERWQERFGKQAWVMTKGQAIEHGLFGDVRPEVQERIGDILVAPHGELALYDGRRVRPAAFSMVGQHGSLTKAERLVPLVAFRASGPAQSKRRRRG</sequence>
<dbReference type="STRING" id="1338436.LK10_09855"/>